<sequence>MAGHGKLAMTISSRFGRKYVAFSVSDGLENPMFWYTDRGFTVLTLVNALTGLPHWNGKIFDASFAFERSAKLSTDSDIRRSMVGWCTKEAKYDTHAFKSIHDVSPSEGRVIMSGGSTKNSE</sequence>
<proteinExistence type="predicted"/>
<dbReference type="AlphaFoldDB" id="A0A2K9YEJ4"/>
<organism evidence="1">
    <name type="scientific">Cladonia uncialis subsp. uncialis</name>
    <dbReference type="NCBI Taxonomy" id="180999"/>
    <lineage>
        <taxon>Eukaryota</taxon>
        <taxon>Fungi</taxon>
        <taxon>Dikarya</taxon>
        <taxon>Ascomycota</taxon>
        <taxon>Pezizomycotina</taxon>
        <taxon>Lecanoromycetes</taxon>
        <taxon>OSLEUM clade</taxon>
        <taxon>Lecanoromycetidae</taxon>
        <taxon>Lecanorales</taxon>
        <taxon>Lecanorineae</taxon>
        <taxon>Cladoniaceae</taxon>
        <taxon>Cladonia</taxon>
    </lineage>
</organism>
<accession>A0A2K9YEJ4</accession>
<reference evidence="1" key="1">
    <citation type="submission" date="2017-12" db="EMBL/GenBank/DDBJ databases">
        <title>Genome Sequencing Reveals a Rich Biosynthetic Potential.</title>
        <authorList>
            <person name="Bertrand R.L."/>
            <person name="Abdel-Hameed M.E."/>
            <person name="Sorensen J.L."/>
        </authorList>
    </citation>
    <scope>NUCLEOTIDE SEQUENCE</scope>
</reference>
<name>A0A2K9YEJ4_CLAUC</name>
<protein>
    <submittedName>
        <fullName evidence="1">Uncharacterized protein</fullName>
    </submittedName>
</protein>
<dbReference type="EMBL" id="MG777503">
    <property type="protein sequence ID" value="AUW31274.1"/>
    <property type="molecule type" value="Genomic_DNA"/>
</dbReference>
<evidence type="ECO:0000313" key="1">
    <source>
        <dbReference type="EMBL" id="AUW31274.1"/>
    </source>
</evidence>